<dbReference type="InterPro" id="IPR016040">
    <property type="entry name" value="NAD(P)-bd_dom"/>
</dbReference>
<organism evidence="3">
    <name type="scientific">Eutreptiella gymnastica</name>
    <dbReference type="NCBI Taxonomy" id="73025"/>
    <lineage>
        <taxon>Eukaryota</taxon>
        <taxon>Discoba</taxon>
        <taxon>Euglenozoa</taxon>
        <taxon>Euglenida</taxon>
        <taxon>Spirocuta</taxon>
        <taxon>Euglenophyceae</taxon>
        <taxon>Eutreptiales</taxon>
        <taxon>Eutreptiaceae</taxon>
        <taxon>Eutreptiella</taxon>
    </lineage>
</organism>
<evidence type="ECO:0000256" key="1">
    <source>
        <dbReference type="SAM" id="Phobius"/>
    </source>
</evidence>
<protein>
    <recommendedName>
        <fullName evidence="2">NAD(P)-binding domain-containing protein</fullName>
    </recommendedName>
</protein>
<dbReference type="EMBL" id="HBJA01032745">
    <property type="protein sequence ID" value="CAE0799828.1"/>
    <property type="molecule type" value="Transcribed_RNA"/>
</dbReference>
<keyword evidence="1" id="KW-0472">Membrane</keyword>
<dbReference type="PANTHER" id="PTHR12126:SF11">
    <property type="entry name" value="NADH DEHYDROGENASE [UBIQUINONE] 1 ALPHA SUBCOMPLEX SUBUNIT 9, MITOCHONDRIAL"/>
    <property type="match status" value="1"/>
</dbReference>
<dbReference type="AlphaFoldDB" id="A0A7S4CL27"/>
<sequence>MEKPPNRVFLDSQTVQLSKVDPKIRGQVKELMMKDVKFAPSVSGRNQNTYIEPKRTESQMTKPLSGYRLRDLKTRALTSAVYNNPRPRPLRGVVATVFGATGFLGTQVAAQLSKYGAQVVCPVRPNVFGVDPYGRNEFRLLKLYGDQGQVFPVVYDSTNFEEVSTLVSRSQIVFNCIGSGYAGVNSHDPFGPEGVFCNLPRNIARACQLRGVQRFVHTSHVNADPNSSNPFFKFKAHGEEAVLEEFPNSVIVRPTAMFGNYDSFTVPMKKWLRTTNFPFSGTSLFLMEGSEYVETQPVWVVDVARAMVRAAMREHTFGETYQLAGPDKYKLVEIMRYVESISSLDPAHIRVYSPLEAKLRFDRPGKEKHQKTWIDMHMRQDVIAQPGAKGWEELEMDTKDLTKIESISGDWLTDSSYKGINHGMDLNWHVRYQPETYGAGNVPVKLPINILGVIGILAVLYTAKICFFV</sequence>
<feature type="domain" description="NAD(P)-binding" evidence="2">
    <location>
        <begin position="99"/>
        <end position="238"/>
    </location>
</feature>
<evidence type="ECO:0000313" key="3">
    <source>
        <dbReference type="EMBL" id="CAE0799828.1"/>
    </source>
</evidence>
<name>A0A7S4CL27_9EUGL</name>
<gene>
    <name evidence="3" type="ORF">EGYM00163_LOCUS10949</name>
</gene>
<dbReference type="Gene3D" id="3.40.50.720">
    <property type="entry name" value="NAD(P)-binding Rossmann-like Domain"/>
    <property type="match status" value="1"/>
</dbReference>
<dbReference type="SUPFAM" id="SSF51735">
    <property type="entry name" value="NAD(P)-binding Rossmann-fold domains"/>
    <property type="match status" value="1"/>
</dbReference>
<reference evidence="3" key="1">
    <citation type="submission" date="2021-01" db="EMBL/GenBank/DDBJ databases">
        <authorList>
            <person name="Corre E."/>
            <person name="Pelletier E."/>
            <person name="Niang G."/>
            <person name="Scheremetjew M."/>
            <person name="Finn R."/>
            <person name="Kale V."/>
            <person name="Holt S."/>
            <person name="Cochrane G."/>
            <person name="Meng A."/>
            <person name="Brown T."/>
            <person name="Cohen L."/>
        </authorList>
    </citation>
    <scope>NUCLEOTIDE SEQUENCE</scope>
    <source>
        <strain evidence="3">CCMP1594</strain>
    </source>
</reference>
<accession>A0A7S4CL27</accession>
<keyword evidence="1" id="KW-0812">Transmembrane</keyword>
<dbReference type="InterPro" id="IPR051207">
    <property type="entry name" value="ComplexI_NDUFA9_subunit"/>
</dbReference>
<proteinExistence type="predicted"/>
<dbReference type="GO" id="GO:0005739">
    <property type="term" value="C:mitochondrion"/>
    <property type="evidence" value="ECO:0007669"/>
    <property type="project" value="TreeGrafter"/>
</dbReference>
<feature type="transmembrane region" description="Helical" evidence="1">
    <location>
        <begin position="446"/>
        <end position="467"/>
    </location>
</feature>
<evidence type="ECO:0000259" key="2">
    <source>
        <dbReference type="Pfam" id="PF13460"/>
    </source>
</evidence>
<keyword evidence="1" id="KW-1133">Transmembrane helix</keyword>
<dbReference type="InterPro" id="IPR036291">
    <property type="entry name" value="NAD(P)-bd_dom_sf"/>
</dbReference>
<dbReference type="GO" id="GO:0044877">
    <property type="term" value="F:protein-containing complex binding"/>
    <property type="evidence" value="ECO:0007669"/>
    <property type="project" value="TreeGrafter"/>
</dbReference>
<dbReference type="PANTHER" id="PTHR12126">
    <property type="entry name" value="NADH-UBIQUINONE OXIDOREDUCTASE 39 KDA SUBUNIT-RELATED"/>
    <property type="match status" value="1"/>
</dbReference>
<dbReference type="Pfam" id="PF13460">
    <property type="entry name" value="NAD_binding_10"/>
    <property type="match status" value="1"/>
</dbReference>
<dbReference type="CDD" id="cd05271">
    <property type="entry name" value="NDUFA9_like_SDR_a"/>
    <property type="match status" value="1"/>
</dbReference>